<evidence type="ECO:0000256" key="1">
    <source>
        <dbReference type="ARBA" id="ARBA00004496"/>
    </source>
</evidence>
<keyword evidence="7" id="KW-0547">Nucleotide-binding</keyword>
<comment type="caution">
    <text evidence="16">The sequence shown here is derived from an EMBL/GenBank/DDBJ whole genome shotgun (WGS) entry which is preliminary data.</text>
</comment>
<dbReference type="GO" id="GO:0004815">
    <property type="term" value="F:aspartate-tRNA ligase activity"/>
    <property type="evidence" value="ECO:0007669"/>
    <property type="project" value="UniProtKB-EC"/>
</dbReference>
<evidence type="ECO:0000256" key="11">
    <source>
        <dbReference type="ARBA" id="ARBA00033155"/>
    </source>
</evidence>
<dbReference type="CDD" id="cd00776">
    <property type="entry name" value="AsxRS_core"/>
    <property type="match status" value="1"/>
</dbReference>
<evidence type="ECO:0000256" key="14">
    <source>
        <dbReference type="SAM" id="MobiDB-lite"/>
    </source>
</evidence>
<gene>
    <name evidence="16" type="ORF">FRX48_08142</name>
</gene>
<evidence type="ECO:0000256" key="9">
    <source>
        <dbReference type="ARBA" id="ARBA00022917"/>
    </source>
</evidence>
<feature type="region of interest" description="Disordered" evidence="14">
    <location>
        <begin position="1"/>
        <end position="63"/>
    </location>
</feature>
<feature type="compositionally biased region" description="Basic and acidic residues" evidence="14">
    <location>
        <begin position="31"/>
        <end position="62"/>
    </location>
</feature>
<dbReference type="CDD" id="cd04320">
    <property type="entry name" value="AspRS_cyto_N"/>
    <property type="match status" value="1"/>
</dbReference>
<protein>
    <recommendedName>
        <fullName evidence="4">Aspartate--tRNA ligase, cytoplasmic</fullName>
        <ecNumber evidence="3">6.1.1.12</ecNumber>
    </recommendedName>
    <alternativeName>
        <fullName evidence="11">Aspartyl-tRNA synthetase</fullName>
    </alternativeName>
    <alternativeName>
        <fullName evidence="13">Probable aspartate--tRNA ligase, cytoplasmic</fullName>
    </alternativeName>
</protein>
<evidence type="ECO:0000256" key="2">
    <source>
        <dbReference type="ARBA" id="ARBA00005312"/>
    </source>
</evidence>
<dbReference type="GO" id="GO:0003723">
    <property type="term" value="F:RNA binding"/>
    <property type="evidence" value="ECO:0007669"/>
    <property type="project" value="TreeGrafter"/>
</dbReference>
<evidence type="ECO:0000256" key="13">
    <source>
        <dbReference type="ARBA" id="ARBA00070516"/>
    </source>
</evidence>
<comment type="subcellular location">
    <subcellularLocation>
        <location evidence="1">Cytoplasm</location>
    </subcellularLocation>
</comment>
<name>A0A5M8PHJ9_9LECA</name>
<dbReference type="GO" id="GO:0005524">
    <property type="term" value="F:ATP binding"/>
    <property type="evidence" value="ECO:0007669"/>
    <property type="project" value="UniProtKB-KW"/>
</dbReference>
<evidence type="ECO:0000256" key="8">
    <source>
        <dbReference type="ARBA" id="ARBA00022840"/>
    </source>
</evidence>
<keyword evidence="9" id="KW-0648">Protein biosynthesis</keyword>
<dbReference type="EMBL" id="VXIT01000014">
    <property type="protein sequence ID" value="KAA6408400.1"/>
    <property type="molecule type" value="Genomic_DNA"/>
</dbReference>
<evidence type="ECO:0000256" key="12">
    <source>
        <dbReference type="ARBA" id="ARBA00047904"/>
    </source>
</evidence>
<dbReference type="NCBIfam" id="NF003483">
    <property type="entry name" value="PRK05159.1"/>
    <property type="match status" value="1"/>
</dbReference>
<dbReference type="InterPro" id="IPR004365">
    <property type="entry name" value="NA-bd_OB_tRNA"/>
</dbReference>
<dbReference type="GO" id="GO:0005829">
    <property type="term" value="C:cytosol"/>
    <property type="evidence" value="ECO:0007669"/>
    <property type="project" value="TreeGrafter"/>
</dbReference>
<evidence type="ECO:0000313" key="17">
    <source>
        <dbReference type="Proteomes" id="UP000324767"/>
    </source>
</evidence>
<sequence length="558" mass="62971">MASQEEKDRPSNPKGEEGASTGPSKSALKKAAKEKEKAEKAAKRLEQERQEKEKSEANDNAKHLYGHYNLLPEQRDAEDSKTAAQRIKLRGLDETWEGKEVTVCARVHNARVQSAKLAFLDLRQRTENIQAVISEGGENQISRQMVKWCGGLNRESIVLVTGLAKKPKDPIHSATISNLEIHVTKVYLIAEGPVQLPMQVKDAMRPPPIGEEAELEDQVDSQGTPIVSLKTRLDNRVLDLRTPTNQAIFGIQSGVELLFREYCQNHGFQAIQSTKIAGAATEGGSGVFEVKYFDKQAYLTQSPQFYKQMAIAGDMERVYEVGPVFRAENSNTNRHLTEFTGLDFEMEIQEHYHEVMDFGEDLLIFIFRELKRRYAYEIKVIEREYPDAGNFQIPEGRCPRITFAEGIAMLREAGEEVSDYDDLTTPQEKHLGALIRAQHHTDFYSLDKFPLSIRPFYTHPCPLNPALSNSYDFFMRGQEILSGAQRIHSPARLVDAMRDKGLDPRDDGYRHYLDAFRYGCAPHGGGGLGLNRIVQFFLGVGNVRLCTLFPRDPGRRAP</sequence>
<feature type="domain" description="Aminoacyl-transfer RNA synthetases class-II family profile" evidence="15">
    <location>
        <begin position="251"/>
        <end position="550"/>
    </location>
</feature>
<evidence type="ECO:0000256" key="4">
    <source>
        <dbReference type="ARBA" id="ARBA00018853"/>
    </source>
</evidence>
<dbReference type="Gene3D" id="2.40.50.140">
    <property type="entry name" value="Nucleic acid-binding proteins"/>
    <property type="match status" value="1"/>
</dbReference>
<dbReference type="InterPro" id="IPR004523">
    <property type="entry name" value="Asp-tRNA_synthase_2"/>
</dbReference>
<evidence type="ECO:0000256" key="7">
    <source>
        <dbReference type="ARBA" id="ARBA00022741"/>
    </source>
</evidence>
<reference evidence="16 17" key="1">
    <citation type="submission" date="2019-09" db="EMBL/GenBank/DDBJ databases">
        <title>The hologenome of the rock-dwelling lichen Lasallia pustulata.</title>
        <authorList>
            <person name="Greshake Tzovaras B."/>
            <person name="Segers F."/>
            <person name="Bicker A."/>
            <person name="Dal Grande F."/>
            <person name="Otte J."/>
            <person name="Hankeln T."/>
            <person name="Schmitt I."/>
            <person name="Ebersberger I."/>
        </authorList>
    </citation>
    <scope>NUCLEOTIDE SEQUENCE [LARGE SCALE GENOMIC DNA]</scope>
    <source>
        <strain evidence="16">A1-1</strain>
    </source>
</reference>
<dbReference type="Proteomes" id="UP000324767">
    <property type="component" value="Unassembled WGS sequence"/>
</dbReference>
<dbReference type="InterPro" id="IPR006195">
    <property type="entry name" value="aa-tRNA-synth_II"/>
</dbReference>
<dbReference type="PANTHER" id="PTHR43450:SF1">
    <property type="entry name" value="ASPARTATE--TRNA LIGASE, CYTOPLASMIC"/>
    <property type="match status" value="1"/>
</dbReference>
<evidence type="ECO:0000256" key="10">
    <source>
        <dbReference type="ARBA" id="ARBA00023146"/>
    </source>
</evidence>
<keyword evidence="6" id="KW-0436">Ligase</keyword>
<accession>A0A5M8PHJ9</accession>
<dbReference type="HAMAP" id="MF_02075">
    <property type="entry name" value="Asp_tRNA_synth_type2"/>
    <property type="match status" value="1"/>
</dbReference>
<dbReference type="EC" id="6.1.1.12" evidence="3"/>
<dbReference type="SUPFAM" id="SSF55681">
    <property type="entry name" value="Class II aaRS and biotin synthetases"/>
    <property type="match status" value="1"/>
</dbReference>
<evidence type="ECO:0000256" key="5">
    <source>
        <dbReference type="ARBA" id="ARBA00022490"/>
    </source>
</evidence>
<evidence type="ECO:0000259" key="15">
    <source>
        <dbReference type="PROSITE" id="PS50862"/>
    </source>
</evidence>
<dbReference type="FunFam" id="3.30.930.10:FF:000038">
    <property type="entry name" value="Aspartate--tRNA ligase"/>
    <property type="match status" value="1"/>
</dbReference>
<dbReference type="AlphaFoldDB" id="A0A5M8PHJ9"/>
<dbReference type="OrthoDB" id="372395at2759"/>
<dbReference type="Gene3D" id="3.30.930.10">
    <property type="entry name" value="Bira Bifunctional Protein, Domain 2"/>
    <property type="match status" value="1"/>
</dbReference>
<keyword evidence="8" id="KW-0067">ATP-binding</keyword>
<comment type="similarity">
    <text evidence="2">Belongs to the class-II aminoacyl-tRNA synthetase family. Type 2 subfamily.</text>
</comment>
<comment type="catalytic activity">
    <reaction evidence="12">
        <text>tRNA(Asp) + L-aspartate + ATP = L-aspartyl-tRNA(Asp) + AMP + diphosphate</text>
        <dbReference type="Rhea" id="RHEA:19649"/>
        <dbReference type="Rhea" id="RHEA-COMP:9660"/>
        <dbReference type="Rhea" id="RHEA-COMP:9678"/>
        <dbReference type="ChEBI" id="CHEBI:29991"/>
        <dbReference type="ChEBI" id="CHEBI:30616"/>
        <dbReference type="ChEBI" id="CHEBI:33019"/>
        <dbReference type="ChEBI" id="CHEBI:78442"/>
        <dbReference type="ChEBI" id="CHEBI:78516"/>
        <dbReference type="ChEBI" id="CHEBI:456215"/>
        <dbReference type="EC" id="6.1.1.12"/>
    </reaction>
</comment>
<dbReference type="NCBIfam" id="TIGR00458">
    <property type="entry name" value="aspS_nondisc"/>
    <property type="match status" value="1"/>
</dbReference>
<keyword evidence="10 16" id="KW-0030">Aminoacyl-tRNA synthetase</keyword>
<evidence type="ECO:0000313" key="16">
    <source>
        <dbReference type="EMBL" id="KAA6408400.1"/>
    </source>
</evidence>
<dbReference type="PANTHER" id="PTHR43450">
    <property type="entry name" value="ASPARTYL-TRNA SYNTHETASE"/>
    <property type="match status" value="1"/>
</dbReference>
<dbReference type="PRINTS" id="PR01042">
    <property type="entry name" value="TRNASYNTHASP"/>
</dbReference>
<dbReference type="SUPFAM" id="SSF50249">
    <property type="entry name" value="Nucleic acid-binding proteins"/>
    <property type="match status" value="1"/>
</dbReference>
<evidence type="ECO:0000256" key="3">
    <source>
        <dbReference type="ARBA" id="ARBA00012841"/>
    </source>
</evidence>
<dbReference type="InterPro" id="IPR012340">
    <property type="entry name" value="NA-bd_OB-fold"/>
</dbReference>
<organism evidence="16 17">
    <name type="scientific">Lasallia pustulata</name>
    <dbReference type="NCBI Taxonomy" id="136370"/>
    <lineage>
        <taxon>Eukaryota</taxon>
        <taxon>Fungi</taxon>
        <taxon>Dikarya</taxon>
        <taxon>Ascomycota</taxon>
        <taxon>Pezizomycotina</taxon>
        <taxon>Lecanoromycetes</taxon>
        <taxon>OSLEUM clade</taxon>
        <taxon>Umbilicariomycetidae</taxon>
        <taxon>Umbilicariales</taxon>
        <taxon>Umbilicariaceae</taxon>
        <taxon>Lasallia</taxon>
    </lineage>
</organism>
<dbReference type="InterPro" id="IPR045864">
    <property type="entry name" value="aa-tRNA-synth_II/BPL/LPL"/>
</dbReference>
<evidence type="ECO:0000256" key="6">
    <source>
        <dbReference type="ARBA" id="ARBA00022598"/>
    </source>
</evidence>
<keyword evidence="5" id="KW-0963">Cytoplasm</keyword>
<dbReference type="GO" id="GO:0017101">
    <property type="term" value="C:aminoacyl-tRNA synthetase multienzyme complex"/>
    <property type="evidence" value="ECO:0007669"/>
    <property type="project" value="TreeGrafter"/>
</dbReference>
<proteinExistence type="inferred from homology"/>
<dbReference type="PROSITE" id="PS50862">
    <property type="entry name" value="AA_TRNA_LIGASE_II"/>
    <property type="match status" value="1"/>
</dbReference>
<dbReference type="InterPro" id="IPR002312">
    <property type="entry name" value="Asp/Asn-tRNA-synth_IIb"/>
</dbReference>
<dbReference type="Pfam" id="PF01336">
    <property type="entry name" value="tRNA_anti-codon"/>
    <property type="match status" value="1"/>
</dbReference>
<dbReference type="Pfam" id="PF00152">
    <property type="entry name" value="tRNA-synt_2"/>
    <property type="match status" value="1"/>
</dbReference>
<feature type="compositionally biased region" description="Basic and acidic residues" evidence="14">
    <location>
        <begin position="1"/>
        <end position="17"/>
    </location>
</feature>
<dbReference type="GO" id="GO:0006422">
    <property type="term" value="P:aspartyl-tRNA aminoacylation"/>
    <property type="evidence" value="ECO:0007669"/>
    <property type="project" value="InterPro"/>
</dbReference>
<dbReference type="InterPro" id="IPR004364">
    <property type="entry name" value="Aa-tRNA-synt_II"/>
</dbReference>
<dbReference type="FunFam" id="2.40.50.140:FF:000132">
    <property type="entry name" value="Aspartyl-tRNA synthetase, cytoplasmic"/>
    <property type="match status" value="1"/>
</dbReference>